<evidence type="ECO:0000313" key="4">
    <source>
        <dbReference type="Proteomes" id="UP000599074"/>
    </source>
</evidence>
<dbReference type="Gene3D" id="1.25.40.10">
    <property type="entry name" value="Tetratricopeptide repeat domain"/>
    <property type="match status" value="1"/>
</dbReference>
<dbReference type="GO" id="GO:0005886">
    <property type="term" value="C:plasma membrane"/>
    <property type="evidence" value="ECO:0007669"/>
    <property type="project" value="TreeGrafter"/>
</dbReference>
<dbReference type="GO" id="GO:0052621">
    <property type="term" value="F:diguanylate cyclase activity"/>
    <property type="evidence" value="ECO:0007669"/>
    <property type="project" value="TreeGrafter"/>
</dbReference>
<name>A0A8J3TF75_9ACTN</name>
<dbReference type="Proteomes" id="UP000599074">
    <property type="component" value="Unassembled WGS sequence"/>
</dbReference>
<accession>A0A8J3TF75</accession>
<dbReference type="InterPro" id="IPR029787">
    <property type="entry name" value="Nucleotide_cyclase"/>
</dbReference>
<gene>
    <name evidence="3" type="ORF">Pme01_40180</name>
</gene>
<dbReference type="AlphaFoldDB" id="A0A8J3TF75"/>
<dbReference type="SMART" id="SM00267">
    <property type="entry name" value="GGDEF"/>
    <property type="match status" value="1"/>
</dbReference>
<proteinExistence type="predicted"/>
<dbReference type="EMBL" id="BOON01000036">
    <property type="protein sequence ID" value="GII24421.1"/>
    <property type="molecule type" value="Genomic_DNA"/>
</dbReference>
<feature type="domain" description="GGDEF" evidence="2">
    <location>
        <begin position="420"/>
        <end position="551"/>
    </location>
</feature>
<comment type="caution">
    <text evidence="3">The sequence shown here is derived from an EMBL/GenBank/DDBJ whole genome shotgun (WGS) entry which is preliminary data.</text>
</comment>
<dbReference type="InterPro" id="IPR011990">
    <property type="entry name" value="TPR-like_helical_dom_sf"/>
</dbReference>
<dbReference type="GO" id="GO:1902201">
    <property type="term" value="P:negative regulation of bacterial-type flagellum-dependent cell motility"/>
    <property type="evidence" value="ECO:0007669"/>
    <property type="project" value="TreeGrafter"/>
</dbReference>
<dbReference type="CDD" id="cd01949">
    <property type="entry name" value="GGDEF"/>
    <property type="match status" value="1"/>
</dbReference>
<keyword evidence="4" id="KW-1185">Reference proteome</keyword>
<feature type="region of interest" description="Disordered" evidence="1">
    <location>
        <begin position="1"/>
        <end position="23"/>
    </location>
</feature>
<organism evidence="3 4">
    <name type="scientific">Planosporangium mesophilum</name>
    <dbReference type="NCBI Taxonomy" id="689768"/>
    <lineage>
        <taxon>Bacteria</taxon>
        <taxon>Bacillati</taxon>
        <taxon>Actinomycetota</taxon>
        <taxon>Actinomycetes</taxon>
        <taxon>Micromonosporales</taxon>
        <taxon>Micromonosporaceae</taxon>
        <taxon>Planosporangium</taxon>
    </lineage>
</organism>
<dbReference type="GO" id="GO:0043709">
    <property type="term" value="P:cell adhesion involved in single-species biofilm formation"/>
    <property type="evidence" value="ECO:0007669"/>
    <property type="project" value="TreeGrafter"/>
</dbReference>
<dbReference type="Pfam" id="PF00990">
    <property type="entry name" value="GGDEF"/>
    <property type="match status" value="1"/>
</dbReference>
<dbReference type="NCBIfam" id="TIGR00254">
    <property type="entry name" value="GGDEF"/>
    <property type="match status" value="1"/>
</dbReference>
<dbReference type="SUPFAM" id="SSF48452">
    <property type="entry name" value="TPR-like"/>
    <property type="match status" value="1"/>
</dbReference>
<dbReference type="InterPro" id="IPR043128">
    <property type="entry name" value="Rev_trsase/Diguanyl_cyclase"/>
</dbReference>
<evidence type="ECO:0000259" key="2">
    <source>
        <dbReference type="PROSITE" id="PS50887"/>
    </source>
</evidence>
<dbReference type="Gene3D" id="3.30.70.270">
    <property type="match status" value="1"/>
</dbReference>
<evidence type="ECO:0000256" key="1">
    <source>
        <dbReference type="SAM" id="MobiDB-lite"/>
    </source>
</evidence>
<dbReference type="PANTHER" id="PTHR45138:SF9">
    <property type="entry name" value="DIGUANYLATE CYCLASE DGCM-RELATED"/>
    <property type="match status" value="1"/>
</dbReference>
<evidence type="ECO:0000313" key="3">
    <source>
        <dbReference type="EMBL" id="GII24421.1"/>
    </source>
</evidence>
<dbReference type="InterPro" id="IPR000160">
    <property type="entry name" value="GGDEF_dom"/>
</dbReference>
<reference evidence="3" key="1">
    <citation type="submission" date="2021-01" db="EMBL/GenBank/DDBJ databases">
        <title>Whole genome shotgun sequence of Planosporangium mesophilum NBRC 109066.</title>
        <authorList>
            <person name="Komaki H."/>
            <person name="Tamura T."/>
        </authorList>
    </citation>
    <scope>NUCLEOTIDE SEQUENCE</scope>
    <source>
        <strain evidence="3">NBRC 109066</strain>
    </source>
</reference>
<dbReference type="PROSITE" id="PS50887">
    <property type="entry name" value="GGDEF"/>
    <property type="match status" value="1"/>
</dbReference>
<protein>
    <recommendedName>
        <fullName evidence="2">GGDEF domain-containing protein</fullName>
    </recommendedName>
</protein>
<sequence length="557" mass="60224">MTRATQGREVPSGGVAGGGYPRPANLVTADLTTTDLATTDLATTADDADLEAELAVLVSGAYDRHDGLLERADQLAARASARGRDRYVALAELARADLYNRTRRAPEGARIAQTLLRSTTDNVVAARAHAVISGALWRLGETGESADHAEKAVRLLTDNDPLCLRVDHAIVLATQVHGYRLGGTSVDGFRYAHDLAEKLGDPSLIVANLNNWAWVQYDRGELADAVELVQRMRRVADHTGRQLNASCVDTLARILLESGDAEQATTVILRALDGFAAETESDGIPGCLLTLAEIRRRGGDLDGAISSLTACRDVCAQNKLAEIGARALHELARCYAAVGDYRSAYEHMVSFHGEWTQLRSQQSEVAASVVQAVFDIEEARRRSREYQRLAERDPLTGLWNRRKCEQHLAALLATPVAVRGPVSVAILDLDHFKQINDRFSHSVGDAVLAAMGQVLPETAGPDGLAVRLGGEEFLLILPLDGAAARDHCERVRRGIAAYDWSAVCLDLHVTTSVGVTEIGPDDDYASLLRRADEYLYRAKRLGRDLVVADSGAGGTDR</sequence>
<dbReference type="PANTHER" id="PTHR45138">
    <property type="entry name" value="REGULATORY COMPONENTS OF SENSORY TRANSDUCTION SYSTEM"/>
    <property type="match status" value="1"/>
</dbReference>
<dbReference type="FunFam" id="3.30.70.270:FF:000001">
    <property type="entry name" value="Diguanylate cyclase domain protein"/>
    <property type="match status" value="1"/>
</dbReference>
<dbReference type="InterPro" id="IPR050469">
    <property type="entry name" value="Diguanylate_Cyclase"/>
</dbReference>
<dbReference type="SUPFAM" id="SSF55073">
    <property type="entry name" value="Nucleotide cyclase"/>
    <property type="match status" value="1"/>
</dbReference>
<dbReference type="RefSeq" id="WP_168116565.1">
    <property type="nucleotide sequence ID" value="NZ_BOON01000036.1"/>
</dbReference>